<feature type="domain" description="Rab-GAP TBC" evidence="6">
    <location>
        <begin position="37"/>
        <end position="220"/>
    </location>
</feature>
<dbReference type="SUPFAM" id="SSF47923">
    <property type="entry name" value="Ypt/Rab-GAP domain of gyp1p"/>
    <property type="match status" value="1"/>
</dbReference>
<dbReference type="InterPro" id="IPR039755">
    <property type="entry name" value="TBC1D23"/>
</dbReference>
<dbReference type="Gene3D" id="1.10.472.80">
    <property type="entry name" value="Ypt/Rab-GAP domain of gyp1p, domain 3"/>
    <property type="match status" value="1"/>
</dbReference>
<dbReference type="PROSITE" id="PS50206">
    <property type="entry name" value="RHODANESE_3"/>
    <property type="match status" value="1"/>
</dbReference>
<evidence type="ECO:0000313" key="8">
    <source>
        <dbReference type="EMBL" id="CAH0104970.1"/>
    </source>
</evidence>
<evidence type="ECO:0000259" key="7">
    <source>
        <dbReference type="PROSITE" id="PS50206"/>
    </source>
</evidence>
<dbReference type="Pfam" id="PF00566">
    <property type="entry name" value="RabGAP-TBC"/>
    <property type="match status" value="1"/>
</dbReference>
<feature type="region of interest" description="Disordered" evidence="5">
    <location>
        <begin position="540"/>
        <end position="595"/>
    </location>
</feature>
<dbReference type="CDD" id="cd20788">
    <property type="entry name" value="TBC1D23_C-like"/>
    <property type="match status" value="1"/>
</dbReference>
<dbReference type="GO" id="GO:0005829">
    <property type="term" value="C:cytosol"/>
    <property type="evidence" value="ECO:0007669"/>
    <property type="project" value="GOC"/>
</dbReference>
<dbReference type="InterPro" id="IPR035969">
    <property type="entry name" value="Rab-GAP_TBC_sf"/>
</dbReference>
<dbReference type="OrthoDB" id="73307at2759"/>
<comment type="subcellular location">
    <subcellularLocation>
        <location evidence="1">Golgi apparatus</location>
        <location evidence="1">trans-Golgi network</location>
    </subcellularLocation>
</comment>
<dbReference type="AlphaFoldDB" id="A0A8J2W4J3"/>
<dbReference type="InterPro" id="IPR000195">
    <property type="entry name" value="Rab-GAP-TBC_dom"/>
</dbReference>
<evidence type="ECO:0000256" key="4">
    <source>
        <dbReference type="ARBA" id="ARBA00023034"/>
    </source>
</evidence>
<dbReference type="GO" id="GO:0005802">
    <property type="term" value="C:trans-Golgi network"/>
    <property type="evidence" value="ECO:0007669"/>
    <property type="project" value="TreeGrafter"/>
</dbReference>
<dbReference type="PANTHER" id="PTHR13297:SF5">
    <property type="entry name" value="TBC1 DOMAIN FAMILY MEMBER 23"/>
    <property type="match status" value="1"/>
</dbReference>
<dbReference type="PROSITE" id="PS50086">
    <property type="entry name" value="TBC_RABGAP"/>
    <property type="match status" value="1"/>
</dbReference>
<dbReference type="SUPFAM" id="SSF52821">
    <property type="entry name" value="Rhodanese/Cell cycle control phosphatase"/>
    <property type="match status" value="1"/>
</dbReference>
<evidence type="ECO:0000313" key="9">
    <source>
        <dbReference type="Proteomes" id="UP000789390"/>
    </source>
</evidence>
<keyword evidence="4" id="KW-0333">Golgi apparatus</keyword>
<dbReference type="Pfam" id="PF19430">
    <property type="entry name" value="TBC1D23_C"/>
    <property type="match status" value="1"/>
</dbReference>
<dbReference type="GO" id="GO:0042147">
    <property type="term" value="P:retrograde transport, endosome to Golgi"/>
    <property type="evidence" value="ECO:0007669"/>
    <property type="project" value="InterPro"/>
</dbReference>
<evidence type="ECO:0000256" key="5">
    <source>
        <dbReference type="SAM" id="MobiDB-lite"/>
    </source>
</evidence>
<evidence type="ECO:0000259" key="6">
    <source>
        <dbReference type="PROSITE" id="PS50086"/>
    </source>
</evidence>
<evidence type="ECO:0000256" key="1">
    <source>
        <dbReference type="ARBA" id="ARBA00004601"/>
    </source>
</evidence>
<dbReference type="Gene3D" id="3.40.250.10">
    <property type="entry name" value="Rhodanese-like domain"/>
    <property type="match status" value="1"/>
</dbReference>
<dbReference type="SMART" id="SM00164">
    <property type="entry name" value="TBC"/>
    <property type="match status" value="1"/>
</dbReference>
<dbReference type="InterPro" id="IPR045799">
    <property type="entry name" value="TBC1D23_C"/>
</dbReference>
<feature type="compositionally biased region" description="Polar residues" evidence="5">
    <location>
        <begin position="485"/>
        <end position="495"/>
    </location>
</feature>
<comment type="caution">
    <text evidence="8">The sequence shown here is derived from an EMBL/GenBank/DDBJ whole genome shotgun (WGS) entry which is preliminary data.</text>
</comment>
<name>A0A8J2W4J3_9CRUS</name>
<reference evidence="8" key="1">
    <citation type="submission" date="2021-11" db="EMBL/GenBank/DDBJ databases">
        <authorList>
            <person name="Schell T."/>
        </authorList>
    </citation>
    <scope>NUCLEOTIDE SEQUENCE</scope>
    <source>
        <strain evidence="8">M5</strain>
    </source>
</reference>
<evidence type="ECO:0000256" key="2">
    <source>
        <dbReference type="ARBA" id="ARBA00014207"/>
    </source>
</evidence>
<sequence length="724" mass="80676">MADDLDTDDGSWILALEGALQEQCSLHDLRLICRSKSIPDSMRGQVWYRLLGSSTGTPNGLERFNEIFDLANQSKLREDCNIFVEKLDNEEEDKVSILSDLESVLTHYCKTHHINYDPNNNGWMHILKPLVSLKLPKNELYCYFNAILDSYIPRQCHFNGVAMHLFRLLLLYHEPELCSFLDSHKIAPNLYTQKWFLSLFAASSNLQAVLALWDYYFIRGDPFLIFFLSLVLVINAKDEIMTHKGEKEKILETIAELPQQMEAGDIHDFCSLAVLYSAQTPFSYKRDYHQALFGEDASDERMDLLVLSQALCLPVSVQELLVSCHLLNPPSKTDAESRALRFFLVDCRPAEQYNAGHLPTAFHLDSNLMLTEPQAFNVAVQALHSSQKQSIAAQSAAGGEHLVFFGSGREAEDQYVHMVVAFFLQRHIQFVGLVQGGFHAVHQALVAAQIENGNVATSVSIEPVGLVDHNPSLCLVCSINKSDGTPTDTGKSSAQGAPHHATGSSSTSTKSDFFGRMRSKSAVVKDKFLDYIVNPISAGDIESTPKSKSKENPSTGGKSKGAGKLYRNIAPVFSIDDDQDGDDPSFEGSSEREADVPNQELVAISSWLKRPDVINSFRCHEVKESGHAFPSYLLITQTHLYALREIEDRPGFARLSVNRSLSSIMKITSKKRHPEFITFKYGNMKGEETIIVDLDRFVVPQAGDAVKLVKLQLFNNSCAGNANS</sequence>
<keyword evidence="3" id="KW-0217">Developmental protein</keyword>
<feature type="compositionally biased region" description="Polar residues" evidence="5">
    <location>
        <begin position="502"/>
        <end position="511"/>
    </location>
</feature>
<dbReference type="EMBL" id="CAKKLH010000163">
    <property type="protein sequence ID" value="CAH0104970.1"/>
    <property type="molecule type" value="Genomic_DNA"/>
</dbReference>
<keyword evidence="9" id="KW-1185">Reference proteome</keyword>
<feature type="compositionally biased region" description="Acidic residues" evidence="5">
    <location>
        <begin position="575"/>
        <end position="585"/>
    </location>
</feature>
<feature type="domain" description="Rhodanese" evidence="7">
    <location>
        <begin position="341"/>
        <end position="447"/>
    </location>
</feature>
<feature type="region of interest" description="Disordered" evidence="5">
    <location>
        <begin position="485"/>
        <end position="512"/>
    </location>
</feature>
<dbReference type="PANTHER" id="PTHR13297">
    <property type="entry name" value="TBC1 DOMAIN FAMILY MEMBER 23-RELATED"/>
    <property type="match status" value="1"/>
</dbReference>
<evidence type="ECO:0000256" key="3">
    <source>
        <dbReference type="ARBA" id="ARBA00022473"/>
    </source>
</evidence>
<accession>A0A8J2W4J3</accession>
<dbReference type="GO" id="GO:0099041">
    <property type="term" value="P:vesicle tethering to Golgi"/>
    <property type="evidence" value="ECO:0007669"/>
    <property type="project" value="TreeGrafter"/>
</dbReference>
<dbReference type="InterPro" id="IPR036873">
    <property type="entry name" value="Rhodanese-like_dom_sf"/>
</dbReference>
<organism evidence="8 9">
    <name type="scientific">Daphnia galeata</name>
    <dbReference type="NCBI Taxonomy" id="27404"/>
    <lineage>
        <taxon>Eukaryota</taxon>
        <taxon>Metazoa</taxon>
        <taxon>Ecdysozoa</taxon>
        <taxon>Arthropoda</taxon>
        <taxon>Crustacea</taxon>
        <taxon>Branchiopoda</taxon>
        <taxon>Diplostraca</taxon>
        <taxon>Cladocera</taxon>
        <taxon>Anomopoda</taxon>
        <taxon>Daphniidae</taxon>
        <taxon>Daphnia</taxon>
    </lineage>
</organism>
<dbReference type="InterPro" id="IPR001763">
    <property type="entry name" value="Rhodanese-like_dom"/>
</dbReference>
<protein>
    <recommendedName>
        <fullName evidence="2">TBC1 domain family member 23</fullName>
    </recommendedName>
</protein>
<gene>
    <name evidence="8" type="ORF">DGAL_LOCUS7902</name>
</gene>
<proteinExistence type="predicted"/>
<dbReference type="Proteomes" id="UP000789390">
    <property type="component" value="Unassembled WGS sequence"/>
</dbReference>
<dbReference type="Pfam" id="PF00581">
    <property type="entry name" value="Rhodanese"/>
    <property type="match status" value="1"/>
</dbReference>